<accession>A0A238UAX8</accession>
<dbReference type="Gene3D" id="2.60.40.10">
    <property type="entry name" value="Immunoglobulins"/>
    <property type="match status" value="4"/>
</dbReference>
<dbReference type="OrthoDB" id="973752at2"/>
<evidence type="ECO:0000259" key="5">
    <source>
        <dbReference type="PROSITE" id="PS51762"/>
    </source>
</evidence>
<dbReference type="InterPro" id="IPR050991">
    <property type="entry name" value="ECM_Regulatory_Proteins"/>
</dbReference>
<dbReference type="Pfam" id="PF18962">
    <property type="entry name" value="Por_Secre_tail"/>
    <property type="match status" value="1"/>
</dbReference>
<reference evidence="6 7" key="1">
    <citation type="submission" date="2017-07" db="EMBL/GenBank/DDBJ databases">
        <authorList>
            <person name="Sun Z.S."/>
            <person name="Albrecht U."/>
            <person name="Echele G."/>
            <person name="Lee C.C."/>
        </authorList>
    </citation>
    <scope>NUCLEOTIDE SEQUENCE [LARGE SCALE GENOMIC DNA]</scope>
    <source>
        <strain evidence="7">type strain: KCTC 22618</strain>
    </source>
</reference>
<dbReference type="Gene3D" id="2.60.120.200">
    <property type="match status" value="1"/>
</dbReference>
<evidence type="ECO:0000313" key="6">
    <source>
        <dbReference type="EMBL" id="SNR15570.1"/>
    </source>
</evidence>
<dbReference type="Pfam" id="PF00041">
    <property type="entry name" value="fn3"/>
    <property type="match status" value="1"/>
</dbReference>
<dbReference type="EMBL" id="LT899436">
    <property type="protein sequence ID" value="SNR15570.1"/>
    <property type="molecule type" value="Genomic_DNA"/>
</dbReference>
<feature type="domain" description="Fibronectin type-III" evidence="4">
    <location>
        <begin position="662"/>
        <end position="756"/>
    </location>
</feature>
<dbReference type="SUPFAM" id="SSF49899">
    <property type="entry name" value="Concanavalin A-like lectins/glucanases"/>
    <property type="match status" value="1"/>
</dbReference>
<dbReference type="GO" id="GO:0005975">
    <property type="term" value="P:carbohydrate metabolic process"/>
    <property type="evidence" value="ECO:0007669"/>
    <property type="project" value="InterPro"/>
</dbReference>
<dbReference type="InterPro" id="IPR013320">
    <property type="entry name" value="ConA-like_dom_sf"/>
</dbReference>
<dbReference type="PROSITE" id="PS51762">
    <property type="entry name" value="GH16_2"/>
    <property type="match status" value="1"/>
</dbReference>
<dbReference type="RefSeq" id="WP_095071439.1">
    <property type="nucleotide sequence ID" value="NZ_LT899436.1"/>
</dbReference>
<proteinExistence type="inferred from homology"/>
<evidence type="ECO:0008006" key="8">
    <source>
        <dbReference type="Google" id="ProtNLM"/>
    </source>
</evidence>
<organism evidence="6 7">
    <name type="scientific">Tenacibaculum jejuense</name>
    <dbReference type="NCBI Taxonomy" id="584609"/>
    <lineage>
        <taxon>Bacteria</taxon>
        <taxon>Pseudomonadati</taxon>
        <taxon>Bacteroidota</taxon>
        <taxon>Flavobacteriia</taxon>
        <taxon>Flavobacteriales</taxon>
        <taxon>Flavobacteriaceae</taxon>
        <taxon>Tenacibaculum</taxon>
    </lineage>
</organism>
<keyword evidence="2" id="KW-0732">Signal</keyword>
<dbReference type="PANTHER" id="PTHR46708">
    <property type="entry name" value="TENASCIN"/>
    <property type="match status" value="1"/>
</dbReference>
<keyword evidence="3" id="KW-0677">Repeat</keyword>
<feature type="domain" description="Fibronectin type-III" evidence="4">
    <location>
        <begin position="456"/>
        <end position="550"/>
    </location>
</feature>
<feature type="domain" description="GH16" evidence="5">
    <location>
        <begin position="18"/>
        <end position="342"/>
    </location>
</feature>
<feature type="domain" description="Fibronectin type-III" evidence="4">
    <location>
        <begin position="559"/>
        <end position="653"/>
    </location>
</feature>
<protein>
    <recommendedName>
        <fullName evidence="8">GH16 domain-containing protein</fullName>
    </recommendedName>
</protein>
<dbReference type="InterPro" id="IPR003961">
    <property type="entry name" value="FN3_dom"/>
</dbReference>
<dbReference type="InterPro" id="IPR013783">
    <property type="entry name" value="Ig-like_fold"/>
</dbReference>
<dbReference type="SMART" id="SM00060">
    <property type="entry name" value="FN3"/>
    <property type="match status" value="4"/>
</dbReference>
<gene>
    <name evidence="6" type="primary">cgkA1</name>
    <name evidence="6" type="ORF">TJEJU_1864</name>
</gene>
<dbReference type="KEGG" id="tje:TJEJU_1864"/>
<dbReference type="AlphaFoldDB" id="A0A238UAX8"/>
<dbReference type="Proteomes" id="UP000215214">
    <property type="component" value="Chromosome TJEJU"/>
</dbReference>
<evidence type="ECO:0000259" key="4">
    <source>
        <dbReference type="PROSITE" id="PS50853"/>
    </source>
</evidence>
<name>A0A238UAX8_9FLAO</name>
<dbReference type="Pfam" id="PF00722">
    <property type="entry name" value="Glyco_hydro_16"/>
    <property type="match status" value="1"/>
</dbReference>
<keyword evidence="7" id="KW-1185">Reference proteome</keyword>
<dbReference type="InterPro" id="IPR026444">
    <property type="entry name" value="Secre_tail"/>
</dbReference>
<dbReference type="NCBIfam" id="TIGR04183">
    <property type="entry name" value="Por_Secre_tail"/>
    <property type="match status" value="1"/>
</dbReference>
<dbReference type="InterPro" id="IPR036116">
    <property type="entry name" value="FN3_sf"/>
</dbReference>
<evidence type="ECO:0000256" key="1">
    <source>
        <dbReference type="ARBA" id="ARBA00006865"/>
    </source>
</evidence>
<dbReference type="CDD" id="cd00063">
    <property type="entry name" value="FN3"/>
    <property type="match status" value="4"/>
</dbReference>
<dbReference type="InterPro" id="IPR000757">
    <property type="entry name" value="Beta-glucanase-like"/>
</dbReference>
<dbReference type="PROSITE" id="PS50853">
    <property type="entry name" value="FN3"/>
    <property type="match status" value="3"/>
</dbReference>
<dbReference type="SUPFAM" id="SSF49265">
    <property type="entry name" value="Fibronectin type III"/>
    <property type="match status" value="2"/>
</dbReference>
<dbReference type="GO" id="GO:0004553">
    <property type="term" value="F:hydrolase activity, hydrolyzing O-glycosyl compounds"/>
    <property type="evidence" value="ECO:0007669"/>
    <property type="project" value="InterPro"/>
</dbReference>
<evidence type="ECO:0000313" key="7">
    <source>
        <dbReference type="Proteomes" id="UP000215214"/>
    </source>
</evidence>
<evidence type="ECO:0000256" key="3">
    <source>
        <dbReference type="ARBA" id="ARBA00022737"/>
    </source>
</evidence>
<sequence length="846" mass="93694">MKKINLILSICLVLFLVKTYGQSPLKTVNPNDQFILLEDMSDEFNTGSINWSKKWEQTNNLPNIAAWNLTNKTNVAEGNYFNRGAAKITARYNGKNNNGTSIAINGKFYNAGCLQSQKSLPANFEGYIEATIRGADIDNSDPHPFNGGIDRSRGLCPAFWLYSKFFDRNPAEGGVVYTEIDIQELQQHDFYDGVQDGVEDTESNLHIAFKDGNRRRWVRPKRNPEEQLNKYELGFDPREGWHTYGCEITKEEINFFVDGKKVGKTLKNTHWSKLPLRVIMSLGMRVPFVDFGGNAFTSFDPQGNYPNNDRLKNLAERARRQLGELPESMYVDYVRVWKKGDTIDETSCSIDTALEGVKAIESTENSITIAFDEISGVDTYELRAWKKGDFTGSINMPKAVAFKGGKSSPLTINDLESGQEYTLVLRGVCSLGGATKLSEINATTVTDNTSCNMETIITGLETTEKTETSITVAFDELSGVDMYELRAWEKGDFTGSINTPKAFAFKGGNTSPLTIENLDSGKEYTLVLRAVCSLGGSTKLSEINATTITDITSCNTEAIITGLEATEKTKTSITVAFDELSGVDTYELRAWEKGDFTGSINMPKAFAFKGGNTSPLTIENLDSGKEYTLVLRAVCSLGGSTKLSEINVKTIADVSKCNLGTAISNLRTISNTESSITVAFDELSGVDIYELRAWEKGDFTGSINMPKAFAFKGGNTSPLTIENLNPGKEYTLVLRAVCEEGKSTEISTLNTVTQDVFLRTVNKDLDNHKEVVIFPNPVKENRFSIKLKDNTTSEINVFDIQGKKIFQKEFNSQTIELNKSSLGKSGLYFIQIKQGETTITKKIMLL</sequence>
<comment type="similarity">
    <text evidence="1">Belongs to the glycosyl hydrolase 16 family.</text>
</comment>
<evidence type="ECO:0000256" key="2">
    <source>
        <dbReference type="ARBA" id="ARBA00022729"/>
    </source>
</evidence>
<dbReference type="PANTHER" id="PTHR46708:SF2">
    <property type="entry name" value="FIBRONECTIN TYPE-III DOMAIN-CONTAINING PROTEIN"/>
    <property type="match status" value="1"/>
</dbReference>